<dbReference type="Proteomes" id="UP001165378">
    <property type="component" value="Unassembled WGS sequence"/>
</dbReference>
<sequence>MKGEPSCPRCGGRVRPPGLFAETWQCELHGSVPPLQPVVPPSVEALDVVVRRSRVPVWLPWPLPVGWLFTGVAHAGDDRSGPRGVAVACTGPAPLGGPGELVLVAEELGVGLGARFAGLPGPDPGQGLVDKNLAPAKVMAAGRPTALWCVPGTPDDRAAYAGEAMGLWLWAILWPGKAGHLVYDDVVLTDLRDAGAELDLLPCGALSPQLLT</sequence>
<name>A0AA41U0I8_9ACTN</name>
<keyword evidence="2" id="KW-1185">Reference proteome</keyword>
<proteinExistence type="predicted"/>
<gene>
    <name evidence="1" type="ORF">LZ495_21910</name>
</gene>
<dbReference type="RefSeq" id="WP_235054474.1">
    <property type="nucleotide sequence ID" value="NZ_JAKFHA010000013.1"/>
</dbReference>
<organism evidence="1 2">
    <name type="scientific">Yinghuangia soli</name>
    <dbReference type="NCBI Taxonomy" id="2908204"/>
    <lineage>
        <taxon>Bacteria</taxon>
        <taxon>Bacillati</taxon>
        <taxon>Actinomycetota</taxon>
        <taxon>Actinomycetes</taxon>
        <taxon>Kitasatosporales</taxon>
        <taxon>Streptomycetaceae</taxon>
        <taxon>Yinghuangia</taxon>
    </lineage>
</organism>
<reference evidence="1" key="1">
    <citation type="submission" date="2022-01" db="EMBL/GenBank/DDBJ databases">
        <title>Genome-Based Taxonomic Classification of the Phylum Actinobacteria.</title>
        <authorList>
            <person name="Gao Y."/>
        </authorList>
    </citation>
    <scope>NUCLEOTIDE SEQUENCE</scope>
    <source>
        <strain evidence="1">KLBMP 8922</strain>
    </source>
</reference>
<dbReference type="EMBL" id="JAKFHA010000013">
    <property type="protein sequence ID" value="MCF2529858.1"/>
    <property type="molecule type" value="Genomic_DNA"/>
</dbReference>
<dbReference type="Pfam" id="PF20544">
    <property type="entry name" value="DUF6758"/>
    <property type="match status" value="1"/>
</dbReference>
<dbReference type="InterPro" id="IPR046646">
    <property type="entry name" value="DUF6758"/>
</dbReference>
<dbReference type="AlphaFoldDB" id="A0AA41U0I8"/>
<evidence type="ECO:0000313" key="1">
    <source>
        <dbReference type="EMBL" id="MCF2529858.1"/>
    </source>
</evidence>
<accession>A0AA41U0I8</accession>
<comment type="caution">
    <text evidence="1">The sequence shown here is derived from an EMBL/GenBank/DDBJ whole genome shotgun (WGS) entry which is preliminary data.</text>
</comment>
<protein>
    <submittedName>
        <fullName evidence="1">Uncharacterized protein</fullName>
    </submittedName>
</protein>
<evidence type="ECO:0000313" key="2">
    <source>
        <dbReference type="Proteomes" id="UP001165378"/>
    </source>
</evidence>